<evidence type="ECO:0000313" key="2">
    <source>
        <dbReference type="Proteomes" id="UP000285875"/>
    </source>
</evidence>
<dbReference type="EMBL" id="CP025570">
    <property type="protein sequence ID" value="AZZ39734.1"/>
    <property type="molecule type" value="Genomic_DNA"/>
</dbReference>
<sequence>MVDQDDPAVEHVDAEGLEEGPVEGAPGLVVGVLVELVGVGGERDHLGDQLGAGSEFDVDVGDALFDGVALHGDVVHELVDLGGGADAAHQSLQEAVFALVEVVELLVEVAAQLTAGGLVVVDAGADRLLEPGRLLLAQVEARAGVVVLDGAFEWEDLDVGEVAAAAGTIAAAEVGVLVVLHFGVDEATSPPSLVAAIAPQVALQVVVQLRHADVGGGAGVEDVLDPVEEFLVDDGFVAAFVELVVVVDPPGVVGVTEDAPDAVARERAFGPVLAGGASGEALLAHDVGERIDAVGAGGVELEHRPHQGCS</sequence>
<name>A0A3Q9UEH6_9ACTN</name>
<organism evidence="1 2">
    <name type="scientific">Acidipropionibacterium jensenii</name>
    <dbReference type="NCBI Taxonomy" id="1749"/>
    <lineage>
        <taxon>Bacteria</taxon>
        <taxon>Bacillati</taxon>
        <taxon>Actinomycetota</taxon>
        <taxon>Actinomycetes</taxon>
        <taxon>Propionibacteriales</taxon>
        <taxon>Propionibacteriaceae</taxon>
        <taxon>Acidipropionibacterium</taxon>
    </lineage>
</organism>
<gene>
    <name evidence="1" type="ORF">C0Z10_08180</name>
</gene>
<accession>A0A3Q9UEH6</accession>
<dbReference type="Proteomes" id="UP000285875">
    <property type="component" value="Chromosome"/>
</dbReference>
<reference evidence="2" key="1">
    <citation type="submission" date="2017-12" db="EMBL/GenBank/DDBJ databases">
        <title>Whole genome sequencing of Acidipropionibacterium jensenii strains JS279 and JS280.</title>
        <authorList>
            <person name="Deptula P."/>
            <person name="Laine P."/>
            <person name="Smolander O.-P."/>
            <person name="Paulin L."/>
            <person name="Auvinen P."/>
            <person name="Varmanen P."/>
        </authorList>
    </citation>
    <scope>NUCLEOTIDE SEQUENCE [LARGE SCALE GENOMIC DNA]</scope>
    <source>
        <strain evidence="2">JS280</strain>
    </source>
</reference>
<dbReference type="AlphaFoldDB" id="A0A3Q9UEH6"/>
<dbReference type="KEGG" id="aji:C0Z10_08180"/>
<proteinExistence type="predicted"/>
<protein>
    <submittedName>
        <fullName evidence="1">Uncharacterized protein</fullName>
    </submittedName>
</protein>
<evidence type="ECO:0000313" key="1">
    <source>
        <dbReference type="EMBL" id="AZZ39734.1"/>
    </source>
</evidence>